<evidence type="ECO:0000313" key="3">
    <source>
        <dbReference type="Proteomes" id="UP001165060"/>
    </source>
</evidence>
<accession>A0ABQ6N6U6</accession>
<proteinExistence type="predicted"/>
<evidence type="ECO:0000313" key="2">
    <source>
        <dbReference type="EMBL" id="GMI41658.1"/>
    </source>
</evidence>
<dbReference type="InterPro" id="IPR038538">
    <property type="entry name" value="MTERF_sf"/>
</dbReference>
<dbReference type="EMBL" id="BRYB01002233">
    <property type="protein sequence ID" value="GMI41658.1"/>
    <property type="molecule type" value="Genomic_DNA"/>
</dbReference>
<feature type="compositionally biased region" description="Acidic residues" evidence="1">
    <location>
        <begin position="421"/>
        <end position="446"/>
    </location>
</feature>
<dbReference type="Proteomes" id="UP001165060">
    <property type="component" value="Unassembled WGS sequence"/>
</dbReference>
<dbReference type="Gene3D" id="1.25.70.10">
    <property type="entry name" value="Transcription termination factor 3, mitochondrial"/>
    <property type="match status" value="1"/>
</dbReference>
<comment type="caution">
    <text evidence="2">The sequence shown here is derived from an EMBL/GenBank/DDBJ whole genome shotgun (WGS) entry which is preliminary data.</text>
</comment>
<feature type="region of interest" description="Disordered" evidence="1">
    <location>
        <begin position="416"/>
        <end position="455"/>
    </location>
</feature>
<reference evidence="2 3" key="1">
    <citation type="journal article" date="2023" name="Commun. Biol.">
        <title>Genome analysis of Parmales, the sister group of diatoms, reveals the evolutionary specialization of diatoms from phago-mixotrophs to photoautotrophs.</title>
        <authorList>
            <person name="Ban H."/>
            <person name="Sato S."/>
            <person name="Yoshikawa S."/>
            <person name="Yamada K."/>
            <person name="Nakamura Y."/>
            <person name="Ichinomiya M."/>
            <person name="Sato N."/>
            <person name="Blanc-Mathieu R."/>
            <person name="Endo H."/>
            <person name="Kuwata A."/>
            <person name="Ogata H."/>
        </authorList>
    </citation>
    <scope>NUCLEOTIDE SEQUENCE [LARGE SCALE GENOMIC DNA]</scope>
</reference>
<protein>
    <submittedName>
        <fullName evidence="2">Uncharacterized protein</fullName>
    </submittedName>
</protein>
<evidence type="ECO:0000256" key="1">
    <source>
        <dbReference type="SAM" id="MobiDB-lite"/>
    </source>
</evidence>
<organism evidence="2 3">
    <name type="scientific">Tetraparma gracilis</name>
    <dbReference type="NCBI Taxonomy" id="2962635"/>
    <lineage>
        <taxon>Eukaryota</taxon>
        <taxon>Sar</taxon>
        <taxon>Stramenopiles</taxon>
        <taxon>Ochrophyta</taxon>
        <taxon>Bolidophyceae</taxon>
        <taxon>Parmales</taxon>
        <taxon>Triparmaceae</taxon>
        <taxon>Tetraparma</taxon>
    </lineage>
</organism>
<sequence>MTARPEAAISGNPALAKTSLASLTSKTSFLSNISPALPTRTLALSPRTLNYSEASLGRKLSDLQLNIVRLLPSSSPSSSPPSSPSSSVSLSIKMVTKHPALLNLNLRDPDSLLNAHASLLPSLPFSREQFLALLVRSPQFLSLSHSSPEKLGQRVSHLLSLFRNDTSLVQTMISRSPNVATQSSDTIDAKMGRLYKELSSLHPRQPPERILSDSLSMISRSPTLLLLSPRTLTCKFRALSYQLRPSSVIQEKIANYLIYDAVAANPSILASSFSVIGRLGFLRYSLDAAVLSGSSRKRRQPLWLKRASREGASGDTLELLKRHDEQRQIETEMEYSLKISAIKRSKATWAAKEGYADWLRDEAGVQTEAEHGGELKATAERWVAEEEEHREAMAQRKATAMAAFVEFDERGVFAEKQQEEGGMEEEEEEEEEQETEEEEEEEEEEEVGAKAEGMSAAAKAAKAALDEFEATGEFLLKDDEEEKEDVDEEDEVLLLLLAAANTEWIDERARRAAAARAALEEFDRGNIV</sequence>
<gene>
    <name evidence="2" type="ORF">TeGR_g1723</name>
</gene>
<keyword evidence="3" id="KW-1185">Reference proteome</keyword>
<name>A0ABQ6N6U6_9STRA</name>